<feature type="non-terminal residue" evidence="2">
    <location>
        <position position="62"/>
    </location>
</feature>
<gene>
    <name evidence="2" type="ORF">AVDCRST_MAG18-303</name>
</gene>
<protein>
    <submittedName>
        <fullName evidence="2">Uncharacterized protein</fullName>
    </submittedName>
</protein>
<dbReference type="EMBL" id="CADCWN010000021">
    <property type="protein sequence ID" value="CAA9550818.1"/>
    <property type="molecule type" value="Genomic_DNA"/>
</dbReference>
<name>A0A6J4UHX1_9BACT</name>
<feature type="non-terminal residue" evidence="2">
    <location>
        <position position="1"/>
    </location>
</feature>
<dbReference type="AlphaFoldDB" id="A0A6J4UHX1"/>
<sequence>ARPPRPFERERAGIVADHRDRLPRDPPRAAGGDDRAEVAAAVRGEQSEADHNGERGTGNGEL</sequence>
<proteinExistence type="predicted"/>
<feature type="compositionally biased region" description="Basic and acidic residues" evidence="1">
    <location>
        <begin position="1"/>
        <end position="37"/>
    </location>
</feature>
<feature type="compositionally biased region" description="Basic and acidic residues" evidence="1">
    <location>
        <begin position="45"/>
        <end position="54"/>
    </location>
</feature>
<organism evidence="2">
    <name type="scientific">uncultured Thermomicrobiales bacterium</name>
    <dbReference type="NCBI Taxonomy" id="1645740"/>
    <lineage>
        <taxon>Bacteria</taxon>
        <taxon>Pseudomonadati</taxon>
        <taxon>Thermomicrobiota</taxon>
        <taxon>Thermomicrobia</taxon>
        <taxon>Thermomicrobiales</taxon>
        <taxon>environmental samples</taxon>
    </lineage>
</organism>
<evidence type="ECO:0000313" key="2">
    <source>
        <dbReference type="EMBL" id="CAA9550818.1"/>
    </source>
</evidence>
<reference evidence="2" key="1">
    <citation type="submission" date="2020-02" db="EMBL/GenBank/DDBJ databases">
        <authorList>
            <person name="Meier V. D."/>
        </authorList>
    </citation>
    <scope>NUCLEOTIDE SEQUENCE</scope>
    <source>
        <strain evidence="2">AVDCRST_MAG18</strain>
    </source>
</reference>
<feature type="region of interest" description="Disordered" evidence="1">
    <location>
        <begin position="1"/>
        <end position="62"/>
    </location>
</feature>
<accession>A0A6J4UHX1</accession>
<evidence type="ECO:0000256" key="1">
    <source>
        <dbReference type="SAM" id="MobiDB-lite"/>
    </source>
</evidence>